<keyword evidence="7" id="KW-0479">Metal-binding</keyword>
<dbReference type="GO" id="GO:0005886">
    <property type="term" value="C:plasma membrane"/>
    <property type="evidence" value="ECO:0007669"/>
    <property type="project" value="UniProtKB-SubCell"/>
</dbReference>
<comment type="subcellular location">
    <subcellularLocation>
        <location evidence="2">Cell membrane</location>
        <topology evidence="2">Multi-pass membrane protein</topology>
    </subcellularLocation>
</comment>
<evidence type="ECO:0000256" key="3">
    <source>
        <dbReference type="ARBA" id="ARBA00007931"/>
    </source>
</evidence>
<evidence type="ECO:0000256" key="11">
    <source>
        <dbReference type="ARBA" id="ARBA00023049"/>
    </source>
</evidence>
<dbReference type="GO" id="GO:0008237">
    <property type="term" value="F:metallopeptidase activity"/>
    <property type="evidence" value="ECO:0007669"/>
    <property type="project" value="UniProtKB-KW"/>
</dbReference>
<evidence type="ECO:0000256" key="4">
    <source>
        <dbReference type="ARBA" id="ARBA00022475"/>
    </source>
</evidence>
<keyword evidence="9" id="KW-0862">Zinc</keyword>
<dbReference type="GO" id="GO:0006508">
    <property type="term" value="P:proteolysis"/>
    <property type="evidence" value="ECO:0007669"/>
    <property type="project" value="UniProtKB-KW"/>
</dbReference>
<organism evidence="14">
    <name type="scientific">Aquifex aeolicus</name>
    <dbReference type="NCBI Taxonomy" id="63363"/>
    <lineage>
        <taxon>Bacteria</taxon>
        <taxon>Pseudomonadati</taxon>
        <taxon>Aquificota</taxon>
        <taxon>Aquificia</taxon>
        <taxon>Aquificales</taxon>
        <taxon>Aquificaceae</taxon>
        <taxon>Aquifex</taxon>
    </lineage>
</organism>
<keyword evidence="5 14" id="KW-0645">Protease</keyword>
<dbReference type="CDD" id="cd06158">
    <property type="entry name" value="S2P-M50_like_1"/>
    <property type="match status" value="1"/>
</dbReference>
<gene>
    <name evidence="14" type="ORF">ENJ61_07150</name>
</gene>
<evidence type="ECO:0000256" key="6">
    <source>
        <dbReference type="ARBA" id="ARBA00022692"/>
    </source>
</evidence>
<evidence type="ECO:0000256" key="7">
    <source>
        <dbReference type="ARBA" id="ARBA00022723"/>
    </source>
</evidence>
<dbReference type="GO" id="GO:0046872">
    <property type="term" value="F:metal ion binding"/>
    <property type="evidence" value="ECO:0007669"/>
    <property type="project" value="UniProtKB-KW"/>
</dbReference>
<accession>A0A7C5L881</accession>
<proteinExistence type="inferred from homology"/>
<evidence type="ECO:0000256" key="10">
    <source>
        <dbReference type="ARBA" id="ARBA00022989"/>
    </source>
</evidence>
<dbReference type="PANTHER" id="PTHR35864:SF1">
    <property type="entry name" value="ZINC METALLOPROTEASE YWHC-RELATED"/>
    <property type="match status" value="1"/>
</dbReference>
<evidence type="ECO:0000256" key="8">
    <source>
        <dbReference type="ARBA" id="ARBA00022801"/>
    </source>
</evidence>
<keyword evidence="8" id="KW-0378">Hydrolase</keyword>
<comment type="cofactor">
    <cofactor evidence="1">
        <name>Zn(2+)</name>
        <dbReference type="ChEBI" id="CHEBI:29105"/>
    </cofactor>
</comment>
<protein>
    <submittedName>
        <fullName evidence="14">Site-2 protease family protein</fullName>
    </submittedName>
</protein>
<dbReference type="AlphaFoldDB" id="A0A7C5L881"/>
<dbReference type="InterPro" id="IPR044537">
    <property type="entry name" value="Rip2-like"/>
</dbReference>
<evidence type="ECO:0000256" key="5">
    <source>
        <dbReference type="ARBA" id="ARBA00022670"/>
    </source>
</evidence>
<dbReference type="EMBL" id="DRNB01000261">
    <property type="protein sequence ID" value="HHJ64668.1"/>
    <property type="molecule type" value="Genomic_DNA"/>
</dbReference>
<keyword evidence="12 13" id="KW-0472">Membrane</keyword>
<comment type="caution">
    <text evidence="14">The sequence shown here is derived from an EMBL/GenBank/DDBJ whole genome shotgun (WGS) entry which is preliminary data.</text>
</comment>
<evidence type="ECO:0000313" key="14">
    <source>
        <dbReference type="EMBL" id="HHJ64668.1"/>
    </source>
</evidence>
<keyword evidence="10 13" id="KW-1133">Transmembrane helix</keyword>
<keyword evidence="4" id="KW-1003">Cell membrane</keyword>
<name>A0A7C5L881_AQUAO</name>
<keyword evidence="11" id="KW-0482">Metalloprotease</keyword>
<feature type="transmembrane region" description="Helical" evidence="13">
    <location>
        <begin position="6"/>
        <end position="29"/>
    </location>
</feature>
<dbReference type="Proteomes" id="UP000885792">
    <property type="component" value="Unassembled WGS sequence"/>
</dbReference>
<dbReference type="PANTHER" id="PTHR35864">
    <property type="entry name" value="ZINC METALLOPROTEASE MJ0611-RELATED"/>
    <property type="match status" value="1"/>
</dbReference>
<evidence type="ECO:0000256" key="13">
    <source>
        <dbReference type="SAM" id="Phobius"/>
    </source>
</evidence>
<feature type="non-terminal residue" evidence="14">
    <location>
        <position position="104"/>
    </location>
</feature>
<feature type="transmembrane region" description="Helical" evidence="13">
    <location>
        <begin position="50"/>
        <end position="74"/>
    </location>
</feature>
<evidence type="ECO:0000256" key="12">
    <source>
        <dbReference type="ARBA" id="ARBA00023136"/>
    </source>
</evidence>
<evidence type="ECO:0000256" key="2">
    <source>
        <dbReference type="ARBA" id="ARBA00004651"/>
    </source>
</evidence>
<reference evidence="14" key="1">
    <citation type="journal article" date="2020" name="mSystems">
        <title>Genome- and Community-Level Interaction Insights into Carbon Utilization and Element Cycling Functions of Hydrothermarchaeota in Hydrothermal Sediment.</title>
        <authorList>
            <person name="Zhou Z."/>
            <person name="Liu Y."/>
            <person name="Xu W."/>
            <person name="Pan J."/>
            <person name="Luo Z.H."/>
            <person name="Li M."/>
        </authorList>
    </citation>
    <scope>NUCLEOTIDE SEQUENCE [LARGE SCALE GENOMIC DNA]</scope>
    <source>
        <strain evidence="14">HyVt-501</strain>
    </source>
</reference>
<dbReference type="InterPro" id="IPR052348">
    <property type="entry name" value="Metallopeptidase_M50B"/>
</dbReference>
<keyword evidence="6 13" id="KW-0812">Transmembrane</keyword>
<comment type="similarity">
    <text evidence="3">Belongs to the peptidase M50B family.</text>
</comment>
<evidence type="ECO:0000256" key="9">
    <source>
        <dbReference type="ARBA" id="ARBA00022833"/>
    </source>
</evidence>
<evidence type="ECO:0000256" key="1">
    <source>
        <dbReference type="ARBA" id="ARBA00001947"/>
    </source>
</evidence>
<sequence length="104" mass="11306">MNLSEAILSVPALMIAVILHEVAHGWVAYRMGDPTAKMAGRLTLNPLPHIDPFGTILLPAMFILLGSPIIFGWAKPVPINPLNFRDLRRGTFFTSIAGVVTNLS</sequence>